<keyword evidence="3" id="KW-1185">Reference proteome</keyword>
<comment type="caution">
    <text evidence="2">The sequence shown here is derived from an EMBL/GenBank/DDBJ whole genome shotgun (WGS) entry which is preliminary data.</text>
</comment>
<organism evidence="2 3">
    <name type="scientific">Colletotrichum incanum</name>
    <name type="common">Soybean anthracnose fungus</name>
    <dbReference type="NCBI Taxonomy" id="1573173"/>
    <lineage>
        <taxon>Eukaryota</taxon>
        <taxon>Fungi</taxon>
        <taxon>Dikarya</taxon>
        <taxon>Ascomycota</taxon>
        <taxon>Pezizomycotina</taxon>
        <taxon>Sordariomycetes</taxon>
        <taxon>Hypocreomycetidae</taxon>
        <taxon>Glomerellales</taxon>
        <taxon>Glomerellaceae</taxon>
        <taxon>Colletotrichum</taxon>
        <taxon>Colletotrichum spaethianum species complex</taxon>
    </lineage>
</organism>
<protein>
    <submittedName>
        <fullName evidence="2">Heterokaryon incompatibility protein het-c</fullName>
    </submittedName>
</protein>
<proteinExistence type="predicted"/>
<feature type="compositionally biased region" description="Basic and acidic residues" evidence="1">
    <location>
        <begin position="945"/>
        <end position="956"/>
    </location>
</feature>
<feature type="compositionally biased region" description="Basic and acidic residues" evidence="1">
    <location>
        <begin position="810"/>
        <end position="819"/>
    </location>
</feature>
<dbReference type="InterPro" id="IPR010816">
    <property type="entry name" value="Het-C"/>
</dbReference>
<reference evidence="2 3" key="1">
    <citation type="submission" date="2015-06" db="EMBL/GenBank/DDBJ databases">
        <title>Survival trade-offs in plant roots during colonization by closely related pathogenic and mutualistic fungi.</title>
        <authorList>
            <person name="Hacquard S."/>
            <person name="Kracher B."/>
            <person name="Hiruma K."/>
            <person name="Weinman A."/>
            <person name="Muench P."/>
            <person name="Garrido Oter R."/>
            <person name="Ver Loren van Themaat E."/>
            <person name="Dallerey J.-F."/>
            <person name="Damm U."/>
            <person name="Henrissat B."/>
            <person name="Lespinet O."/>
            <person name="Thon M."/>
            <person name="Kemen E."/>
            <person name="McHardy A.C."/>
            <person name="Schulze-Lefert P."/>
            <person name="O'Connell R.J."/>
        </authorList>
    </citation>
    <scope>NUCLEOTIDE SEQUENCE [LARGE SCALE GENOMIC DNA]</scope>
    <source>
        <strain evidence="2 3">MAFF 238704</strain>
    </source>
</reference>
<dbReference type="STRING" id="1573173.A0A161W7T5"/>
<dbReference type="EMBL" id="LFIW01001190">
    <property type="protein sequence ID" value="KZL83255.1"/>
    <property type="molecule type" value="Genomic_DNA"/>
</dbReference>
<feature type="non-terminal residue" evidence="2">
    <location>
        <position position="1"/>
    </location>
</feature>
<dbReference type="InterPro" id="IPR052577">
    <property type="entry name" value="VWA7"/>
</dbReference>
<feature type="compositionally biased region" description="Basic and acidic residues" evidence="1">
    <location>
        <begin position="905"/>
        <end position="917"/>
    </location>
</feature>
<dbReference type="Proteomes" id="UP000076584">
    <property type="component" value="Unassembled WGS sequence"/>
</dbReference>
<gene>
    <name evidence="2" type="ORF">CI238_07826</name>
</gene>
<evidence type="ECO:0000313" key="2">
    <source>
        <dbReference type="EMBL" id="KZL83255.1"/>
    </source>
</evidence>
<feature type="compositionally biased region" description="Gly residues" evidence="1">
    <location>
        <begin position="708"/>
        <end position="719"/>
    </location>
</feature>
<sequence length="991" mass="111109">LLVSYPPPPYLFHDLPSLPSSYLCFASTQTPLHLNPSLNCPTELRRTNTPEHHQERDRQRGYEAQVNMLDARSYPLLVGLLVLVCLAQPTYAFGAGNIASISKIEGQNWRHGDIEDALLTLAMARAMNGKKFSKMMVSRVYFGNWLRDYSQAIDVGTVKSVSAEAIRLLLCVLGFLTFGYGSKEFEVTADRLGCYRPEDHIDNPKNYADNEDARQYDRRLRGPVDENVELGIDRETGMKNYIANEQAGIMTSAAHVRNLFSRCIELARGYSRNKNQADLYEAMRLMGTGLHCLEDFFAHSNYCELALIELGERDVFPHVGRDTRIRLNGARDEVYPIVTGTFGGVDFLHSVTGEVSDKLTQNEIEELEGTLQESKNNDTSILRNLLDMIPDGIFGGKHQSNRVDELQSNATSSQLQNMQVSPREPEEYTRYIQDVFKQIMPAIEFHDEILQGITEAVEKIPVLPKILEQLEEQLSKFVFSLIAPFILPVINQIRNELRTGSAEIIESSEREQHVVFEDDRSTDPTHSMLSKDHFTNILNEVAGRCAAKTLHWVVPQLMEAIDDENVDVNRTLNRIIFGVLHHPAQRDMGEDGARDGRQKIFQFVEEWWNAMDSRQQDDYRRKLSREGVERGENHKEGVHDTGHGHGCNGKLHMRKQFGEPTTWEDKVADKAAGAILEGVSGGIAGLVEQQTGVKVPKYKHQEEKEESGGGAGGLIGSILGGVFKKDEKETQHSSRRDDDGGYTQTTTEYGHHGNKYGQAEYSETQYPSGGGRSEYRRYEQEDSHGGRQTSGHEYQQTTETRPSYGGGYEQRTETHRYEGNTESGYGGGRRDDNEGGYGGRRHEESSYGRQEQSSYGRQEESYGGGYGGGRRDDNESSYGRQEQSYGGGYGGGRREDEGGYGGGGRRQEESSYGRQEESYGGGYGGGRRDDNESSYGRQEGGYGGRQEEHHGGRRRDDDDDERREGGGGGGFGDFIGKVAESFGDNNNNRRW</sequence>
<name>A0A161W7T5_COLIC</name>
<accession>A0A161W7T5</accession>
<evidence type="ECO:0000256" key="1">
    <source>
        <dbReference type="SAM" id="MobiDB-lite"/>
    </source>
</evidence>
<feature type="compositionally biased region" description="Basic and acidic residues" evidence="1">
    <location>
        <begin position="723"/>
        <end position="739"/>
    </location>
</feature>
<feature type="compositionally biased region" description="Polar residues" evidence="1">
    <location>
        <begin position="786"/>
        <end position="801"/>
    </location>
</feature>
<dbReference type="Pfam" id="PF07217">
    <property type="entry name" value="Het-C"/>
    <property type="match status" value="1"/>
</dbReference>
<feature type="compositionally biased region" description="Basic and acidic residues" evidence="1">
    <location>
        <begin position="773"/>
        <end position="785"/>
    </location>
</feature>
<dbReference type="AlphaFoldDB" id="A0A161W7T5"/>
<feature type="region of interest" description="Disordered" evidence="1">
    <location>
        <begin position="626"/>
        <end position="648"/>
    </location>
</feature>
<feature type="compositionally biased region" description="Basic and acidic residues" evidence="1">
    <location>
        <begin position="626"/>
        <end position="643"/>
    </location>
</feature>
<dbReference type="PANTHER" id="PTHR14905">
    <property type="entry name" value="NG37"/>
    <property type="match status" value="1"/>
</dbReference>
<evidence type="ECO:0000313" key="3">
    <source>
        <dbReference type="Proteomes" id="UP000076584"/>
    </source>
</evidence>
<feature type="region of interest" description="Disordered" evidence="1">
    <location>
        <begin position="698"/>
        <end position="991"/>
    </location>
</feature>
<dbReference type="PANTHER" id="PTHR14905:SF11">
    <property type="entry name" value="TINC (EUROFUNG)"/>
    <property type="match status" value="1"/>
</dbReference>